<keyword evidence="5 8" id="KW-0812">Transmembrane</keyword>
<sequence length="316" mass="35849">MLEAYLNILVIFLMILVGYILSWKQWFDNHIADVFSKIVLNLALPLNMFLNMTQKFSKEEFLSLFKGLVLPATSIIVTFGISWLYAKITRVPDTRKGTFQTMFTAANTIFMGLPVTVAVFGEKAIPYALLYYMCNTTFFFTLGLMLMASDHPERKFQHQSVNLLVLLKKLFSPALMGFIIGLLWLLLELPLFKPMIDFSRHLGNLTTPLSLFVIGIIVYQTGVRHLKIDKDVFGVLLGRYVISPLVVYGLSFIFPVPSLMLKVFIIQSAMPVQNSIPILARGYQVDEKFATSGLIFSVLSYLFVIIIYLFLLIGLP</sequence>
<keyword evidence="10" id="KW-1185">Reference proteome</keyword>
<proteinExistence type="inferred from homology"/>
<gene>
    <name evidence="9" type="ORF">CBF29_02375</name>
</gene>
<feature type="transmembrane region" description="Helical" evidence="8">
    <location>
        <begin position="127"/>
        <end position="149"/>
    </location>
</feature>
<accession>A0A430B4C6</accession>
<keyword evidence="6 8" id="KW-1133">Transmembrane helix</keyword>
<keyword evidence="3" id="KW-0813">Transport</keyword>
<evidence type="ECO:0000313" key="10">
    <source>
        <dbReference type="Proteomes" id="UP000287605"/>
    </source>
</evidence>
<feature type="transmembrane region" description="Helical" evidence="8">
    <location>
        <begin position="170"/>
        <end position="187"/>
    </location>
</feature>
<feature type="transmembrane region" description="Helical" evidence="8">
    <location>
        <begin position="294"/>
        <end position="315"/>
    </location>
</feature>
<evidence type="ECO:0000256" key="4">
    <source>
        <dbReference type="ARBA" id="ARBA00022475"/>
    </source>
</evidence>
<name>A0A430B4C6_9ENTE</name>
<reference evidence="9 10" key="1">
    <citation type="submission" date="2017-05" db="EMBL/GenBank/DDBJ databases">
        <title>Vagococcus spp. assemblies.</title>
        <authorList>
            <person name="Gulvik C.A."/>
        </authorList>
    </citation>
    <scope>NUCLEOTIDE SEQUENCE [LARGE SCALE GENOMIC DNA]</scope>
    <source>
        <strain evidence="9 10">CCUG 51432</strain>
    </source>
</reference>
<comment type="subcellular location">
    <subcellularLocation>
        <location evidence="1">Cell membrane</location>
        <topology evidence="1">Multi-pass membrane protein</topology>
    </subcellularLocation>
</comment>
<dbReference type="Pfam" id="PF03547">
    <property type="entry name" value="Mem_trans"/>
    <property type="match status" value="1"/>
</dbReference>
<feature type="transmembrane region" description="Helical" evidence="8">
    <location>
        <begin position="6"/>
        <end position="22"/>
    </location>
</feature>
<evidence type="ECO:0000313" key="9">
    <source>
        <dbReference type="EMBL" id="RSU15200.1"/>
    </source>
</evidence>
<keyword evidence="4" id="KW-1003">Cell membrane</keyword>
<evidence type="ECO:0000256" key="7">
    <source>
        <dbReference type="ARBA" id="ARBA00023136"/>
    </source>
</evidence>
<dbReference type="PANTHER" id="PTHR36838:SF1">
    <property type="entry name" value="SLR1864 PROTEIN"/>
    <property type="match status" value="1"/>
</dbReference>
<feature type="transmembrane region" description="Helical" evidence="8">
    <location>
        <begin position="232"/>
        <end position="254"/>
    </location>
</feature>
<feature type="transmembrane region" description="Helical" evidence="8">
    <location>
        <begin position="34"/>
        <end position="52"/>
    </location>
</feature>
<dbReference type="PANTHER" id="PTHR36838">
    <property type="entry name" value="AUXIN EFFLUX CARRIER FAMILY PROTEIN"/>
    <property type="match status" value="1"/>
</dbReference>
<comment type="similarity">
    <text evidence="2">Belongs to the auxin efflux carrier (TC 2.A.69) family.</text>
</comment>
<evidence type="ECO:0000256" key="8">
    <source>
        <dbReference type="SAM" id="Phobius"/>
    </source>
</evidence>
<dbReference type="InterPro" id="IPR004776">
    <property type="entry name" value="Mem_transp_PIN-like"/>
</dbReference>
<evidence type="ECO:0000256" key="2">
    <source>
        <dbReference type="ARBA" id="ARBA00010145"/>
    </source>
</evidence>
<dbReference type="GO" id="GO:0055085">
    <property type="term" value="P:transmembrane transport"/>
    <property type="evidence" value="ECO:0007669"/>
    <property type="project" value="InterPro"/>
</dbReference>
<evidence type="ECO:0000256" key="5">
    <source>
        <dbReference type="ARBA" id="ARBA00022692"/>
    </source>
</evidence>
<feature type="transmembrane region" description="Helical" evidence="8">
    <location>
        <begin position="98"/>
        <end position="121"/>
    </location>
</feature>
<dbReference type="Proteomes" id="UP000287605">
    <property type="component" value="Unassembled WGS sequence"/>
</dbReference>
<evidence type="ECO:0000256" key="1">
    <source>
        <dbReference type="ARBA" id="ARBA00004651"/>
    </source>
</evidence>
<dbReference type="OrthoDB" id="9798064at2"/>
<dbReference type="AlphaFoldDB" id="A0A430B4C6"/>
<feature type="transmembrane region" description="Helical" evidence="8">
    <location>
        <begin position="202"/>
        <end position="220"/>
    </location>
</feature>
<keyword evidence="7 8" id="KW-0472">Membrane</keyword>
<protein>
    <submittedName>
        <fullName evidence="9">Transporter</fullName>
    </submittedName>
</protein>
<dbReference type="Gene3D" id="1.20.1530.20">
    <property type="match status" value="1"/>
</dbReference>
<dbReference type="EMBL" id="NGKA01000002">
    <property type="protein sequence ID" value="RSU15200.1"/>
    <property type="molecule type" value="Genomic_DNA"/>
</dbReference>
<dbReference type="InterPro" id="IPR038770">
    <property type="entry name" value="Na+/solute_symporter_sf"/>
</dbReference>
<feature type="transmembrane region" description="Helical" evidence="8">
    <location>
        <begin position="64"/>
        <end position="86"/>
    </location>
</feature>
<dbReference type="GO" id="GO:0005886">
    <property type="term" value="C:plasma membrane"/>
    <property type="evidence" value="ECO:0007669"/>
    <property type="project" value="UniProtKB-SubCell"/>
</dbReference>
<dbReference type="RefSeq" id="WP_126806904.1">
    <property type="nucleotide sequence ID" value="NZ_NGKA01000002.1"/>
</dbReference>
<organism evidence="9 10">
    <name type="scientific">Vagococcus elongatus</name>
    <dbReference type="NCBI Taxonomy" id="180344"/>
    <lineage>
        <taxon>Bacteria</taxon>
        <taxon>Bacillati</taxon>
        <taxon>Bacillota</taxon>
        <taxon>Bacilli</taxon>
        <taxon>Lactobacillales</taxon>
        <taxon>Enterococcaceae</taxon>
        <taxon>Vagococcus</taxon>
    </lineage>
</organism>
<comment type="caution">
    <text evidence="9">The sequence shown here is derived from an EMBL/GenBank/DDBJ whole genome shotgun (WGS) entry which is preliminary data.</text>
</comment>
<evidence type="ECO:0000256" key="3">
    <source>
        <dbReference type="ARBA" id="ARBA00022448"/>
    </source>
</evidence>
<evidence type="ECO:0000256" key="6">
    <source>
        <dbReference type="ARBA" id="ARBA00022989"/>
    </source>
</evidence>